<reference evidence="1 3" key="1">
    <citation type="journal article" date="2007" name="Science">
        <title>Draft genome of the filarial nematode parasite Brugia malayi.</title>
        <authorList>
            <person name="Ghedin E."/>
            <person name="Wang S."/>
            <person name="Spiro D."/>
            <person name="Caler E."/>
            <person name="Zhao Q."/>
            <person name="Crabtree J."/>
            <person name="Allen J.E."/>
            <person name="Delcher A.L."/>
            <person name="Guiliano D.B."/>
            <person name="Miranda-Saavedra D."/>
            <person name="Angiuoli S.V."/>
            <person name="Creasy T."/>
            <person name="Amedeo P."/>
            <person name="Haas B."/>
            <person name="El-Sayed N.M."/>
            <person name="Wortman J.R."/>
            <person name="Feldblyum T."/>
            <person name="Tallon L."/>
            <person name="Schatz M."/>
            <person name="Shumway M."/>
            <person name="Koo H."/>
            <person name="Salzberg S.L."/>
            <person name="Schobel S."/>
            <person name="Pertea M."/>
            <person name="Pop M."/>
            <person name="White O."/>
            <person name="Barton G.J."/>
            <person name="Carlow C.K."/>
            <person name="Crawford M.J."/>
            <person name="Daub J."/>
            <person name="Dimmic M.W."/>
            <person name="Estes C.F."/>
            <person name="Foster J.M."/>
            <person name="Ganatra M."/>
            <person name="Gregory W.F."/>
            <person name="Johnson N.M."/>
            <person name="Jin J."/>
            <person name="Komuniecki R."/>
            <person name="Korf I."/>
            <person name="Kumar S."/>
            <person name="Laney S."/>
            <person name="Li B.W."/>
            <person name="Li W."/>
            <person name="Lindblom T.H."/>
            <person name="Lustigman S."/>
            <person name="Ma D."/>
            <person name="Maina C.V."/>
            <person name="Martin D.M."/>
            <person name="McCarter J.P."/>
            <person name="McReynolds L."/>
            <person name="Mitreva M."/>
            <person name="Nutman T.B."/>
            <person name="Parkinson J."/>
            <person name="Peregrin-Alvarez J.M."/>
            <person name="Poole C."/>
            <person name="Ren Q."/>
            <person name="Saunders L."/>
            <person name="Sluder A.E."/>
            <person name="Smith K."/>
            <person name="Stanke M."/>
            <person name="Unnasch T.R."/>
            <person name="Ware J."/>
            <person name="Wei A.D."/>
            <person name="Weil G."/>
            <person name="Williams D.J."/>
            <person name="Zhang Y."/>
            <person name="Williams S.A."/>
            <person name="Fraser-Liggett C."/>
            <person name="Slatko B."/>
            <person name="Blaxter M.L."/>
            <person name="Scott A.L."/>
        </authorList>
    </citation>
    <scope>NUCLEOTIDE SEQUENCE</scope>
    <source>
        <strain evidence="1 3">FR3</strain>
    </source>
</reference>
<proteinExistence type="predicted"/>
<keyword evidence="3" id="KW-1185">Reference proteome</keyword>
<evidence type="ECO:0000313" key="4">
    <source>
        <dbReference type="WBParaSite" id="Bm1445.1"/>
    </source>
</evidence>
<protein>
    <submittedName>
        <fullName evidence="1 4">Bm1445</fullName>
    </submittedName>
</protein>
<accession>A0A0K0J163</accession>
<evidence type="ECO:0000313" key="2">
    <source>
        <dbReference type="EMBL" id="VIO98718.1"/>
    </source>
</evidence>
<evidence type="ECO:0000313" key="3">
    <source>
        <dbReference type="Proteomes" id="UP000006672"/>
    </source>
</evidence>
<dbReference type="EMBL" id="LN856998">
    <property type="protein sequence ID" value="CRZ25092.1"/>
    <property type="molecule type" value="Genomic_DNA"/>
</dbReference>
<reference evidence="4" key="4">
    <citation type="submission" date="2019-12" db="UniProtKB">
        <authorList>
            <consortium name="WormBaseParasite"/>
        </authorList>
    </citation>
    <scope>IDENTIFICATION</scope>
</reference>
<name>A0A0K0J163_BRUMA</name>
<dbReference type="RefSeq" id="XP_042937957.1">
    <property type="nucleotide sequence ID" value="XM_043082023.1"/>
</dbReference>
<dbReference type="CTD" id="66058069"/>
<evidence type="ECO:0000313" key="5">
    <source>
        <dbReference type="WormBase" id="Bm1445"/>
    </source>
</evidence>
<reference evidence="2" key="3">
    <citation type="submission" date="2019-04" db="EMBL/GenBank/DDBJ databases">
        <authorList>
            <person name="Howe K."/>
            <person name="Paulini M."/>
            <person name="Williams G."/>
        </authorList>
    </citation>
    <scope>NUCLEOTIDE SEQUENCE [LARGE SCALE GENOMIC DNA]</scope>
    <source>
        <strain evidence="2">FR3</strain>
    </source>
</reference>
<dbReference type="KEGG" id="bmy:BM_BM1445"/>
<sequence length="34" mass="4091">MENAENVPHICIHNHSWMEIAAHAYLENLSEWNW</sequence>
<dbReference type="EMBL" id="CAAKNF010000195">
    <property type="protein sequence ID" value="VIO98718.1"/>
    <property type="molecule type" value="Genomic_DNA"/>
</dbReference>
<organism evidence="1">
    <name type="scientific">Brugia malayi</name>
    <name type="common">Filarial nematode worm</name>
    <dbReference type="NCBI Taxonomy" id="6279"/>
    <lineage>
        <taxon>Eukaryota</taxon>
        <taxon>Metazoa</taxon>
        <taxon>Ecdysozoa</taxon>
        <taxon>Nematoda</taxon>
        <taxon>Chromadorea</taxon>
        <taxon>Rhabditida</taxon>
        <taxon>Spirurina</taxon>
        <taxon>Spiruromorpha</taxon>
        <taxon>Filarioidea</taxon>
        <taxon>Onchocercidae</taxon>
        <taxon>Brugia</taxon>
    </lineage>
</organism>
<reference evidence="1" key="2">
    <citation type="submission" date="2012-12" db="EMBL/GenBank/DDBJ databases">
        <authorList>
            <person name="Gao Y.W."/>
            <person name="Fan S.T."/>
            <person name="Sun H.T."/>
            <person name="Wang Z."/>
            <person name="Gao X.L."/>
            <person name="Li Y.G."/>
            <person name="Wang T.C."/>
            <person name="Zhang K."/>
            <person name="Xu W.W."/>
            <person name="Yu Z.J."/>
            <person name="Xia X.Z."/>
        </authorList>
    </citation>
    <scope>NUCLEOTIDE SEQUENCE</scope>
    <source>
        <strain evidence="1">FR3</strain>
    </source>
</reference>
<dbReference type="Proteomes" id="UP000006672">
    <property type="component" value="Unassembled WGS sequence"/>
</dbReference>
<evidence type="ECO:0000313" key="1">
    <source>
        <dbReference type="EMBL" id="CRZ25092.1"/>
    </source>
</evidence>
<dbReference type="WormBase" id="Bm1445">
    <property type="protein sequence ID" value="BM34492"/>
    <property type="gene ID" value="WBGene00221706"/>
</dbReference>
<dbReference type="GeneID" id="66058069"/>
<gene>
    <name evidence="1 4 5" type="ORF">Bm1445</name>
    <name evidence="2" type="ORF">BM_BM1445</name>
    <name evidence="1" type="ORF">BM_Bm1445</name>
</gene>
<accession>A0A4E9FNW8</accession>
<dbReference type="AlphaFoldDB" id="A0A0K0J163"/>
<dbReference type="WBParaSite" id="Bm1445.1">
    <property type="protein sequence ID" value="Bm1445.1"/>
    <property type="gene ID" value="WBGene00221706"/>
</dbReference>